<dbReference type="OrthoDB" id="10053392at2759"/>
<dbReference type="PANTHER" id="PTHR31389">
    <property type="entry name" value="LD39211P"/>
    <property type="match status" value="1"/>
</dbReference>
<feature type="non-terminal residue" evidence="1">
    <location>
        <position position="1"/>
    </location>
</feature>
<dbReference type="PANTHER" id="PTHR31389:SF4">
    <property type="entry name" value="LD39211P"/>
    <property type="match status" value="1"/>
</dbReference>
<dbReference type="Proteomes" id="UP000053660">
    <property type="component" value="Unassembled WGS sequence"/>
</dbReference>
<keyword evidence="2" id="KW-1185">Reference proteome</keyword>
<name>A0A0B1STL1_OESDE</name>
<gene>
    <name evidence="1" type="ORF">OESDEN_13358</name>
</gene>
<accession>A0A0B1STL1</accession>
<dbReference type="InterPro" id="IPR012444">
    <property type="entry name" value="DUF1647"/>
</dbReference>
<sequence>FCYRLPLDRKGKGPRKDCGHAKYLEKLGLLNSKYAINLEKDEFPEPVFVTAMSENHFKEGLTLIANFRKFWPQQKLYIYNLGLHKESLSRLKGMCMLELRSFPFGDYPHYVKSLMEYRWKPILIAQMLNEFGAVWYMDTSVRWKKDKRDVVYNELKCRRDGKWRP</sequence>
<dbReference type="Pfam" id="PF07801">
    <property type="entry name" value="DUF1647"/>
    <property type="match status" value="1"/>
</dbReference>
<dbReference type="AlphaFoldDB" id="A0A0B1STL1"/>
<protein>
    <recommendedName>
        <fullName evidence="3">Core-2/I-Branching enzyme</fullName>
    </recommendedName>
</protein>
<organism evidence="1 2">
    <name type="scientific">Oesophagostomum dentatum</name>
    <name type="common">Nodular worm</name>
    <dbReference type="NCBI Taxonomy" id="61180"/>
    <lineage>
        <taxon>Eukaryota</taxon>
        <taxon>Metazoa</taxon>
        <taxon>Ecdysozoa</taxon>
        <taxon>Nematoda</taxon>
        <taxon>Chromadorea</taxon>
        <taxon>Rhabditida</taxon>
        <taxon>Rhabditina</taxon>
        <taxon>Rhabditomorpha</taxon>
        <taxon>Strongyloidea</taxon>
        <taxon>Strongylidae</taxon>
        <taxon>Oesophagostomum</taxon>
    </lineage>
</organism>
<evidence type="ECO:0008006" key="3">
    <source>
        <dbReference type="Google" id="ProtNLM"/>
    </source>
</evidence>
<proteinExistence type="predicted"/>
<evidence type="ECO:0000313" key="2">
    <source>
        <dbReference type="Proteomes" id="UP000053660"/>
    </source>
</evidence>
<evidence type="ECO:0000313" key="1">
    <source>
        <dbReference type="EMBL" id="KHJ86877.1"/>
    </source>
</evidence>
<dbReference type="EMBL" id="KN559176">
    <property type="protein sequence ID" value="KHJ86877.1"/>
    <property type="molecule type" value="Genomic_DNA"/>
</dbReference>
<reference evidence="1 2" key="1">
    <citation type="submission" date="2014-03" db="EMBL/GenBank/DDBJ databases">
        <title>Draft genome of the hookworm Oesophagostomum dentatum.</title>
        <authorList>
            <person name="Mitreva M."/>
        </authorList>
    </citation>
    <scope>NUCLEOTIDE SEQUENCE [LARGE SCALE GENOMIC DNA]</scope>
    <source>
        <strain evidence="1 2">OD-Hann</strain>
    </source>
</reference>